<dbReference type="Pfam" id="PF00857">
    <property type="entry name" value="Isochorismatase"/>
    <property type="match status" value="1"/>
</dbReference>
<dbReference type="InterPro" id="IPR050272">
    <property type="entry name" value="Isochorismatase-like_hydrls"/>
</dbReference>
<protein>
    <recommendedName>
        <fullName evidence="2">Isochorismatase-like domain-containing protein</fullName>
    </recommendedName>
</protein>
<dbReference type="Proteomes" id="UP000706525">
    <property type="component" value="Unassembled WGS sequence"/>
</dbReference>
<dbReference type="PANTHER" id="PTHR43540">
    <property type="entry name" value="PEROXYUREIDOACRYLATE/UREIDOACRYLATE AMIDOHYDROLASE-RELATED"/>
    <property type="match status" value="1"/>
</dbReference>
<evidence type="ECO:0000313" key="4">
    <source>
        <dbReference type="Proteomes" id="UP000706525"/>
    </source>
</evidence>
<dbReference type="EMBL" id="CAJZAG010000005">
    <property type="protein sequence ID" value="CAG9172607.1"/>
    <property type="molecule type" value="Genomic_DNA"/>
</dbReference>
<name>A0ABM8WYN2_9BURK</name>
<keyword evidence="4" id="KW-1185">Reference proteome</keyword>
<organism evidence="3 4">
    <name type="scientific">Cupriavidus pampae</name>
    <dbReference type="NCBI Taxonomy" id="659251"/>
    <lineage>
        <taxon>Bacteria</taxon>
        <taxon>Pseudomonadati</taxon>
        <taxon>Pseudomonadota</taxon>
        <taxon>Betaproteobacteria</taxon>
        <taxon>Burkholderiales</taxon>
        <taxon>Burkholderiaceae</taxon>
        <taxon>Cupriavidus</taxon>
    </lineage>
</organism>
<comment type="caution">
    <text evidence="3">The sequence shown here is derived from an EMBL/GenBank/DDBJ whole genome shotgun (WGS) entry which is preliminary data.</text>
</comment>
<reference evidence="3 4" key="1">
    <citation type="submission" date="2021-08" db="EMBL/GenBank/DDBJ databases">
        <authorList>
            <person name="Peeters C."/>
        </authorList>
    </citation>
    <scope>NUCLEOTIDE SEQUENCE [LARGE SCALE GENOMIC DNA]</scope>
    <source>
        <strain evidence="3 4">LMG 32289</strain>
    </source>
</reference>
<sequence length="201" mass="21778">MIATAGLLPGIVLKGIEMPKTALIVVDIQNDYFPGGKWQLDNVEAAADNAHAVIEAARRKGDLVIHIQHVSLEKDAAFFVADTHGVQLYPKTANLPSERVVVKHHMNPYRGTDLHKILQEHGIEAVVAIGNMSHMCMDAVTRASDDFGYHTTVVHDACATHCLEFEGVKVPAQQVHAAFMAALRFGYADVVSTEAFVAANA</sequence>
<feature type="domain" description="Isochorismatase-like" evidence="2">
    <location>
        <begin position="21"/>
        <end position="162"/>
    </location>
</feature>
<dbReference type="PANTHER" id="PTHR43540:SF1">
    <property type="entry name" value="ISOCHORISMATASE HYDROLASE"/>
    <property type="match status" value="1"/>
</dbReference>
<dbReference type="Gene3D" id="3.40.50.850">
    <property type="entry name" value="Isochorismatase-like"/>
    <property type="match status" value="1"/>
</dbReference>
<accession>A0ABM8WYN2</accession>
<gene>
    <name evidence="3" type="ORF">LMG32289_02633</name>
</gene>
<keyword evidence="1" id="KW-0378">Hydrolase</keyword>
<proteinExistence type="predicted"/>
<evidence type="ECO:0000313" key="3">
    <source>
        <dbReference type="EMBL" id="CAG9172607.1"/>
    </source>
</evidence>
<evidence type="ECO:0000259" key="2">
    <source>
        <dbReference type="Pfam" id="PF00857"/>
    </source>
</evidence>
<dbReference type="CDD" id="cd01014">
    <property type="entry name" value="nicotinamidase_related"/>
    <property type="match status" value="1"/>
</dbReference>
<dbReference type="SUPFAM" id="SSF52499">
    <property type="entry name" value="Isochorismatase-like hydrolases"/>
    <property type="match status" value="1"/>
</dbReference>
<dbReference type="InterPro" id="IPR000868">
    <property type="entry name" value="Isochorismatase-like_dom"/>
</dbReference>
<dbReference type="InterPro" id="IPR036380">
    <property type="entry name" value="Isochorismatase-like_sf"/>
</dbReference>
<evidence type="ECO:0000256" key="1">
    <source>
        <dbReference type="ARBA" id="ARBA00022801"/>
    </source>
</evidence>